<name>A0A7Y9H772_9ACTN</name>
<protein>
    <submittedName>
        <fullName evidence="2">Uncharacterized protein</fullName>
    </submittedName>
</protein>
<comment type="caution">
    <text evidence="2">The sequence shown here is derived from an EMBL/GenBank/DDBJ whole genome shotgun (WGS) entry which is preliminary data.</text>
</comment>
<sequence>MIRYVDHQLRGVATAVCAGAVGAAVAFGVEGVPPGADETVRTLLLVLAGWSVLCGLLEASRLRWIGLVRDFDEAVPLKDPGAVLPSPYCPGSLVTWGFLPVMLVPALVMGLTVDPWLSLAPLLFALDWLLRAGIAARWERRNAALLWREYIQSRPWELSCSPLTPPPPVRAADGRAAAIRP</sequence>
<gene>
    <name evidence="2" type="ORF">HEB29_000180</name>
</gene>
<keyword evidence="1" id="KW-1133">Transmembrane helix</keyword>
<feature type="transmembrane region" description="Helical" evidence="1">
    <location>
        <begin position="41"/>
        <end position="59"/>
    </location>
</feature>
<keyword evidence="1" id="KW-0472">Membrane</keyword>
<evidence type="ECO:0000313" key="2">
    <source>
        <dbReference type="EMBL" id="NYE39169.1"/>
    </source>
</evidence>
<dbReference type="RefSeq" id="WP_179763863.1">
    <property type="nucleotide sequence ID" value="NZ_BAAAUE010000008.1"/>
</dbReference>
<evidence type="ECO:0000256" key="1">
    <source>
        <dbReference type="SAM" id="Phobius"/>
    </source>
</evidence>
<dbReference type="EMBL" id="JACCCF010000001">
    <property type="protein sequence ID" value="NYE39169.1"/>
    <property type="molecule type" value="Genomic_DNA"/>
</dbReference>
<feature type="transmembrane region" description="Helical" evidence="1">
    <location>
        <begin position="12"/>
        <end position="29"/>
    </location>
</feature>
<keyword evidence="1" id="KW-0812">Transmembrane</keyword>
<dbReference type="Proteomes" id="UP000530403">
    <property type="component" value="Unassembled WGS sequence"/>
</dbReference>
<organism evidence="2 3">
    <name type="scientific">Streptomyces fulvorobeus</name>
    <dbReference type="NCBI Taxonomy" id="284028"/>
    <lineage>
        <taxon>Bacteria</taxon>
        <taxon>Bacillati</taxon>
        <taxon>Actinomycetota</taxon>
        <taxon>Actinomycetes</taxon>
        <taxon>Kitasatosporales</taxon>
        <taxon>Streptomycetaceae</taxon>
        <taxon>Streptomyces</taxon>
    </lineage>
</organism>
<dbReference type="AlphaFoldDB" id="A0A7Y9H772"/>
<accession>A0A7Y9H772</accession>
<evidence type="ECO:0000313" key="3">
    <source>
        <dbReference type="Proteomes" id="UP000530403"/>
    </source>
</evidence>
<reference evidence="2 3" key="1">
    <citation type="submission" date="2020-07" db="EMBL/GenBank/DDBJ databases">
        <title>Sequencing the genomes of 1000 actinobacteria strains.</title>
        <authorList>
            <person name="Klenk H.-P."/>
        </authorList>
    </citation>
    <scope>NUCLEOTIDE SEQUENCE [LARGE SCALE GENOMIC DNA]</scope>
    <source>
        <strain evidence="2 3">DSM 41455</strain>
    </source>
</reference>
<proteinExistence type="predicted"/>